<reference evidence="1 2" key="1">
    <citation type="journal article" date="2006" name="Science">
        <title>The genome of black cottonwood, Populus trichocarpa (Torr. &amp; Gray).</title>
        <authorList>
            <person name="Tuskan G.A."/>
            <person name="Difazio S."/>
            <person name="Jansson S."/>
            <person name="Bohlmann J."/>
            <person name="Grigoriev I."/>
            <person name="Hellsten U."/>
            <person name="Putnam N."/>
            <person name="Ralph S."/>
            <person name="Rombauts S."/>
            <person name="Salamov A."/>
            <person name="Schein J."/>
            <person name="Sterck L."/>
            <person name="Aerts A."/>
            <person name="Bhalerao R.R."/>
            <person name="Bhalerao R.P."/>
            <person name="Blaudez D."/>
            <person name="Boerjan W."/>
            <person name="Brun A."/>
            <person name="Brunner A."/>
            <person name="Busov V."/>
            <person name="Campbell M."/>
            <person name="Carlson J."/>
            <person name="Chalot M."/>
            <person name="Chapman J."/>
            <person name="Chen G.L."/>
            <person name="Cooper D."/>
            <person name="Coutinho P.M."/>
            <person name="Couturier J."/>
            <person name="Covert S."/>
            <person name="Cronk Q."/>
            <person name="Cunningham R."/>
            <person name="Davis J."/>
            <person name="Degroeve S."/>
            <person name="Dejardin A."/>
            <person name="Depamphilis C."/>
            <person name="Detter J."/>
            <person name="Dirks B."/>
            <person name="Dubchak I."/>
            <person name="Duplessis S."/>
            <person name="Ehlting J."/>
            <person name="Ellis B."/>
            <person name="Gendler K."/>
            <person name="Goodstein D."/>
            <person name="Gribskov M."/>
            <person name="Grimwood J."/>
            <person name="Groover A."/>
            <person name="Gunter L."/>
            <person name="Hamberger B."/>
            <person name="Heinze B."/>
            <person name="Helariutta Y."/>
            <person name="Henrissat B."/>
            <person name="Holligan D."/>
            <person name="Holt R."/>
            <person name="Huang W."/>
            <person name="Islam-Faridi N."/>
            <person name="Jones S."/>
            <person name="Jones-Rhoades M."/>
            <person name="Jorgensen R."/>
            <person name="Joshi C."/>
            <person name="Kangasjarvi J."/>
            <person name="Karlsson J."/>
            <person name="Kelleher C."/>
            <person name="Kirkpatrick R."/>
            <person name="Kirst M."/>
            <person name="Kohler A."/>
            <person name="Kalluri U."/>
            <person name="Larimer F."/>
            <person name="Leebens-Mack J."/>
            <person name="Leple J.C."/>
            <person name="Locascio P."/>
            <person name="Lou Y."/>
            <person name="Lucas S."/>
            <person name="Martin F."/>
            <person name="Montanini B."/>
            <person name="Napoli C."/>
            <person name="Nelson D.R."/>
            <person name="Nelson C."/>
            <person name="Nieminen K."/>
            <person name="Nilsson O."/>
            <person name="Pereda V."/>
            <person name="Peter G."/>
            <person name="Philippe R."/>
            <person name="Pilate G."/>
            <person name="Poliakov A."/>
            <person name="Razumovskaya J."/>
            <person name="Richardson P."/>
            <person name="Rinaldi C."/>
            <person name="Ritland K."/>
            <person name="Rouze P."/>
            <person name="Ryaboy D."/>
            <person name="Schmutz J."/>
            <person name="Schrader J."/>
            <person name="Segerman B."/>
            <person name="Shin H."/>
            <person name="Siddiqui A."/>
            <person name="Sterky F."/>
            <person name="Terry A."/>
            <person name="Tsai C.J."/>
            <person name="Uberbacher E."/>
            <person name="Unneberg P."/>
            <person name="Vahala J."/>
            <person name="Wall K."/>
            <person name="Wessler S."/>
            <person name="Yang G."/>
            <person name="Yin T."/>
            <person name="Douglas C."/>
            <person name="Marra M."/>
            <person name="Sandberg G."/>
            <person name="Van de Peer Y."/>
            <person name="Rokhsar D."/>
        </authorList>
    </citation>
    <scope>NUCLEOTIDE SEQUENCE [LARGE SCALE GENOMIC DNA]</scope>
    <source>
        <strain evidence="2">cv. Nisqually</strain>
    </source>
</reference>
<protein>
    <submittedName>
        <fullName evidence="1">Uncharacterized protein</fullName>
    </submittedName>
</protein>
<sequence length="830" mass="89883">MFESVEYPFICLQLSGFHMSITDFTHAGQYMSPYDPDEGPLITGWRVQRWESSVQPVVLHPIFGNPTSGFGGQAPMQTVWVSKVDTSIPPTNDFKNYQPAAAGPISDVRKTSDSGAEKTKRVIFDPSDLPSDVRTLARIVYSAHGGEIAVAFLGGGVHIFSGTNFTLVDNHQINVGSTIAAPAFSSTSCCSASVWHDTSKDHTVLKIIRVLPPAVPSSQVKANSAIWERAIAERFWWSLLVGVDWWDAVGCTQSAAEDGIVSLNSVIAVLDADFHSLPTSQHRQQYGPSLDRIKCRLLEGTNAQEVRAMVLDMQARLLLDMLGRGIESALINPSALVSEPWQASGETLSGIDPEAMTVEPNLVPSIQAYVDAVLDLASHFITRLRRYASFCRTLASHAVTAGTGSNRNMVTSPTQSSASPAPSQGGQSGSTSSTGSTQMQAWVQGAIAKISSTTDGVTGSTPNPISGPSSVMPISINTGTFPGTPAVRLIGDCHFLRRLCQLLLFCFFFRRTQLPRFAGSAQRNSTDTNVQKPQSGAPGKVEEINTVTSKPAPAMVRSDEGQTARGGQVMPGAKPVEDGPAGRHRVGSGNAGQGYSFEEVKVLFRILMDLCRRTATLAHPLPVSQVGSSNIQVRLHYIDGNYTVLPEVVEASLGPHMQNMPRPRGADAAGLLLRELELHPPSEEWHRRNMFGGPWSDAEDMGSDDTLKLNSDPLDFSSLENCDVYYSAHGLWPRKRRLSERDAAFGLNTSVGLGAYLGIMGSRRDVVTAMWKTGLEGVWYKCIRCLRQTSAFASTGAAANPPNQNEREAWWISRWAYGCPMCGGTWVRVV</sequence>
<keyword evidence="2" id="KW-1185">Reference proteome</keyword>
<gene>
    <name evidence="1" type="ORF">POPTR_011G049700v4</name>
</gene>
<dbReference type="Proteomes" id="UP000006729">
    <property type="component" value="Chromosome 11"/>
</dbReference>
<organism evidence="1 2">
    <name type="scientific">Populus trichocarpa</name>
    <name type="common">Western balsam poplar</name>
    <name type="synonym">Populus balsamifera subsp. trichocarpa</name>
    <dbReference type="NCBI Taxonomy" id="3694"/>
    <lineage>
        <taxon>Eukaryota</taxon>
        <taxon>Viridiplantae</taxon>
        <taxon>Streptophyta</taxon>
        <taxon>Embryophyta</taxon>
        <taxon>Tracheophyta</taxon>
        <taxon>Spermatophyta</taxon>
        <taxon>Magnoliopsida</taxon>
        <taxon>eudicotyledons</taxon>
        <taxon>Gunneridae</taxon>
        <taxon>Pentapetalae</taxon>
        <taxon>rosids</taxon>
        <taxon>fabids</taxon>
        <taxon>Malpighiales</taxon>
        <taxon>Salicaceae</taxon>
        <taxon>Saliceae</taxon>
        <taxon>Populus</taxon>
    </lineage>
</organism>
<name>A0ACC0S852_POPTR</name>
<evidence type="ECO:0000313" key="1">
    <source>
        <dbReference type="EMBL" id="KAI9385290.1"/>
    </source>
</evidence>
<proteinExistence type="predicted"/>
<comment type="caution">
    <text evidence="1">The sequence shown here is derived from an EMBL/GenBank/DDBJ whole genome shotgun (WGS) entry which is preliminary data.</text>
</comment>
<dbReference type="EMBL" id="CM009300">
    <property type="protein sequence ID" value="KAI9385290.1"/>
    <property type="molecule type" value="Genomic_DNA"/>
</dbReference>
<accession>A0ACC0S852</accession>
<evidence type="ECO:0000313" key="2">
    <source>
        <dbReference type="Proteomes" id="UP000006729"/>
    </source>
</evidence>